<evidence type="ECO:0000256" key="1">
    <source>
        <dbReference type="SAM" id="Phobius"/>
    </source>
</evidence>
<accession>A0A2U8WAZ5</accession>
<keyword evidence="1" id="KW-1133">Transmembrane helix</keyword>
<evidence type="ECO:0008006" key="4">
    <source>
        <dbReference type="Google" id="ProtNLM"/>
    </source>
</evidence>
<dbReference type="AlphaFoldDB" id="A0A2U8WAZ5"/>
<proteinExistence type="predicted"/>
<feature type="transmembrane region" description="Helical" evidence="1">
    <location>
        <begin position="81"/>
        <end position="100"/>
    </location>
</feature>
<dbReference type="Proteomes" id="UP000245926">
    <property type="component" value="Chromosome"/>
</dbReference>
<keyword evidence="3" id="KW-1185">Reference proteome</keyword>
<feature type="transmembrane region" description="Helical" evidence="1">
    <location>
        <begin position="20"/>
        <end position="47"/>
    </location>
</feature>
<protein>
    <recommendedName>
        <fullName evidence="4">Rod shape-determining protein MreD</fullName>
    </recommendedName>
</protein>
<feature type="transmembrane region" description="Helical" evidence="1">
    <location>
        <begin position="54"/>
        <end position="75"/>
    </location>
</feature>
<dbReference type="KEGG" id="mets:DK389_25980"/>
<evidence type="ECO:0000313" key="2">
    <source>
        <dbReference type="EMBL" id="AWN43324.1"/>
    </source>
</evidence>
<feature type="transmembrane region" description="Helical" evidence="1">
    <location>
        <begin position="112"/>
        <end position="133"/>
    </location>
</feature>
<sequence>MRMTQQAPALPAPRFLPLLLVGVASIVLSAALACATPFAALAALSALALPRRDALLCVGAAWCLNQGVGFGLLGYPWDASALAWGLAIGCAALLAVPAAAAVARRVKVARALAALLAAFAVYEAVLVLAGLVLPGSAEAYAPAIVARLFLINLGTLAAALALPAAASALAQRRIRAA</sequence>
<gene>
    <name evidence="2" type="ORF">DK389_25980</name>
</gene>
<keyword evidence="1" id="KW-0472">Membrane</keyword>
<organism evidence="2 3">
    <name type="scientific">Methylobacterium durans</name>
    <dbReference type="NCBI Taxonomy" id="2202825"/>
    <lineage>
        <taxon>Bacteria</taxon>
        <taxon>Pseudomonadati</taxon>
        <taxon>Pseudomonadota</taxon>
        <taxon>Alphaproteobacteria</taxon>
        <taxon>Hyphomicrobiales</taxon>
        <taxon>Methylobacteriaceae</taxon>
        <taxon>Methylobacterium</taxon>
    </lineage>
</organism>
<evidence type="ECO:0000313" key="3">
    <source>
        <dbReference type="Proteomes" id="UP000245926"/>
    </source>
</evidence>
<dbReference type="OrthoDB" id="8447539at2"/>
<name>A0A2U8WAZ5_9HYPH</name>
<reference evidence="3" key="1">
    <citation type="submission" date="2018-05" db="EMBL/GenBank/DDBJ databases">
        <title>Complete Genome Sequence of Methylobacterium sp. 17SD2-17.</title>
        <authorList>
            <person name="Srinivasan S."/>
        </authorList>
    </citation>
    <scope>NUCLEOTIDE SEQUENCE [LARGE SCALE GENOMIC DNA]</scope>
    <source>
        <strain evidence="3">17SD2-17</strain>
    </source>
</reference>
<feature type="transmembrane region" description="Helical" evidence="1">
    <location>
        <begin position="139"/>
        <end position="165"/>
    </location>
</feature>
<keyword evidence="1" id="KW-0812">Transmembrane</keyword>
<dbReference type="PROSITE" id="PS51257">
    <property type="entry name" value="PROKAR_LIPOPROTEIN"/>
    <property type="match status" value="1"/>
</dbReference>
<dbReference type="EMBL" id="CP029550">
    <property type="protein sequence ID" value="AWN43324.1"/>
    <property type="molecule type" value="Genomic_DNA"/>
</dbReference>